<feature type="region of interest" description="Disordered" evidence="3">
    <location>
        <begin position="1"/>
        <end position="38"/>
    </location>
</feature>
<name>A0A4V4HB01_DENBC</name>
<accession>A0A4V4HB01</accession>
<organism evidence="4 5">
    <name type="scientific">Dendrothele bispora (strain CBS 962.96)</name>
    <dbReference type="NCBI Taxonomy" id="1314807"/>
    <lineage>
        <taxon>Eukaryota</taxon>
        <taxon>Fungi</taxon>
        <taxon>Dikarya</taxon>
        <taxon>Basidiomycota</taxon>
        <taxon>Agaricomycotina</taxon>
        <taxon>Agaricomycetes</taxon>
        <taxon>Agaricomycetidae</taxon>
        <taxon>Agaricales</taxon>
        <taxon>Agaricales incertae sedis</taxon>
        <taxon>Dendrothele</taxon>
    </lineage>
</organism>
<dbReference type="PANTHER" id="PTHR22904">
    <property type="entry name" value="TPR REPEAT CONTAINING PROTEIN"/>
    <property type="match status" value="1"/>
</dbReference>
<keyword evidence="5" id="KW-1185">Reference proteome</keyword>
<evidence type="ECO:0000313" key="4">
    <source>
        <dbReference type="EMBL" id="THU77525.1"/>
    </source>
</evidence>
<sequence>MSHQHTHGPGESHSHSHSHGPPQPGPQQPQQMVLPPPDPALQAMIEADFRPVPLIVNPEGPAVFCEAHKLDKCEECGQDYVNLNRLAKILASNPNLAAPPPANVVSRNLSQAVNNTKEEGNNLYKQKKHPLAIARYTMAASIAVQRPPWETNQLMREELSTIISNRSAAYCEAQDFISALVDAETVIAVRRNWSKGHFRKAKALVGMGKLEDAREALQLGLAFEPNNAELSAFYSEIEKMTESPSEKKEES</sequence>
<dbReference type="Proteomes" id="UP000297245">
    <property type="component" value="Unassembled WGS sequence"/>
</dbReference>
<protein>
    <submittedName>
        <fullName evidence="4">TPR-like protein</fullName>
    </submittedName>
</protein>
<keyword evidence="1" id="KW-0677">Repeat</keyword>
<dbReference type="OrthoDB" id="433738at2759"/>
<evidence type="ECO:0000256" key="3">
    <source>
        <dbReference type="SAM" id="MobiDB-lite"/>
    </source>
</evidence>
<keyword evidence="2" id="KW-0802">TPR repeat</keyword>
<evidence type="ECO:0000313" key="5">
    <source>
        <dbReference type="Proteomes" id="UP000297245"/>
    </source>
</evidence>
<dbReference type="GO" id="GO:0051879">
    <property type="term" value="F:Hsp90 protein binding"/>
    <property type="evidence" value="ECO:0007669"/>
    <property type="project" value="TreeGrafter"/>
</dbReference>
<reference evidence="4 5" key="1">
    <citation type="journal article" date="2019" name="Nat. Ecol. Evol.">
        <title>Megaphylogeny resolves global patterns of mushroom evolution.</title>
        <authorList>
            <person name="Varga T."/>
            <person name="Krizsan K."/>
            <person name="Foldi C."/>
            <person name="Dima B."/>
            <person name="Sanchez-Garcia M."/>
            <person name="Sanchez-Ramirez S."/>
            <person name="Szollosi G.J."/>
            <person name="Szarkandi J.G."/>
            <person name="Papp V."/>
            <person name="Albert L."/>
            <person name="Andreopoulos W."/>
            <person name="Angelini C."/>
            <person name="Antonin V."/>
            <person name="Barry K.W."/>
            <person name="Bougher N.L."/>
            <person name="Buchanan P."/>
            <person name="Buyck B."/>
            <person name="Bense V."/>
            <person name="Catcheside P."/>
            <person name="Chovatia M."/>
            <person name="Cooper J."/>
            <person name="Damon W."/>
            <person name="Desjardin D."/>
            <person name="Finy P."/>
            <person name="Geml J."/>
            <person name="Haridas S."/>
            <person name="Hughes K."/>
            <person name="Justo A."/>
            <person name="Karasinski D."/>
            <person name="Kautmanova I."/>
            <person name="Kiss B."/>
            <person name="Kocsube S."/>
            <person name="Kotiranta H."/>
            <person name="LaButti K.M."/>
            <person name="Lechner B.E."/>
            <person name="Liimatainen K."/>
            <person name="Lipzen A."/>
            <person name="Lukacs Z."/>
            <person name="Mihaltcheva S."/>
            <person name="Morgado L.N."/>
            <person name="Niskanen T."/>
            <person name="Noordeloos M.E."/>
            <person name="Ohm R.A."/>
            <person name="Ortiz-Santana B."/>
            <person name="Ovrebo C."/>
            <person name="Racz N."/>
            <person name="Riley R."/>
            <person name="Savchenko A."/>
            <person name="Shiryaev A."/>
            <person name="Soop K."/>
            <person name="Spirin V."/>
            <person name="Szebenyi C."/>
            <person name="Tomsovsky M."/>
            <person name="Tulloss R.E."/>
            <person name="Uehling J."/>
            <person name="Grigoriev I.V."/>
            <person name="Vagvolgyi C."/>
            <person name="Papp T."/>
            <person name="Martin F.M."/>
            <person name="Miettinen O."/>
            <person name="Hibbett D.S."/>
            <person name="Nagy L.G."/>
        </authorList>
    </citation>
    <scope>NUCLEOTIDE SEQUENCE [LARGE SCALE GENOMIC DNA]</scope>
    <source>
        <strain evidence="4 5">CBS 962.96</strain>
    </source>
</reference>
<dbReference type="AlphaFoldDB" id="A0A4V4HB01"/>
<evidence type="ECO:0000256" key="1">
    <source>
        <dbReference type="ARBA" id="ARBA00022737"/>
    </source>
</evidence>
<dbReference type="Gene3D" id="1.25.40.10">
    <property type="entry name" value="Tetratricopeptide repeat domain"/>
    <property type="match status" value="1"/>
</dbReference>
<dbReference type="PANTHER" id="PTHR22904:SF523">
    <property type="entry name" value="STRESS-INDUCED-PHOSPHOPROTEIN 1"/>
    <property type="match status" value="1"/>
</dbReference>
<dbReference type="InterPro" id="IPR011990">
    <property type="entry name" value="TPR-like_helical_dom_sf"/>
</dbReference>
<proteinExistence type="predicted"/>
<dbReference type="EMBL" id="ML180412">
    <property type="protein sequence ID" value="THU77525.1"/>
    <property type="molecule type" value="Genomic_DNA"/>
</dbReference>
<dbReference type="SUPFAM" id="SSF48452">
    <property type="entry name" value="TPR-like"/>
    <property type="match status" value="1"/>
</dbReference>
<gene>
    <name evidence="4" type="ORF">K435DRAFT_786666</name>
</gene>
<evidence type="ECO:0000256" key="2">
    <source>
        <dbReference type="ARBA" id="ARBA00022803"/>
    </source>
</evidence>